<evidence type="ECO:0000313" key="3">
    <source>
        <dbReference type="Proteomes" id="UP000002204"/>
    </source>
</evidence>
<name>C0ZZ04_RHOE4</name>
<feature type="region of interest" description="Disordered" evidence="1">
    <location>
        <begin position="24"/>
        <end position="54"/>
    </location>
</feature>
<protein>
    <submittedName>
        <fullName evidence="2">Uncharacterized protein</fullName>
    </submittedName>
</protein>
<dbReference type="KEGG" id="rer:RER_28810"/>
<organism evidence="2 3">
    <name type="scientific">Rhodococcus erythropolis (strain PR4 / NBRC 100887)</name>
    <dbReference type="NCBI Taxonomy" id="234621"/>
    <lineage>
        <taxon>Bacteria</taxon>
        <taxon>Bacillati</taxon>
        <taxon>Actinomycetota</taxon>
        <taxon>Actinomycetes</taxon>
        <taxon>Mycobacteriales</taxon>
        <taxon>Nocardiaceae</taxon>
        <taxon>Rhodococcus</taxon>
        <taxon>Rhodococcus erythropolis group</taxon>
    </lineage>
</organism>
<feature type="compositionally biased region" description="Basic residues" evidence="1">
    <location>
        <begin position="35"/>
        <end position="47"/>
    </location>
</feature>
<dbReference type="HOGENOM" id="CLU_3043907_0_0_11"/>
<evidence type="ECO:0000313" key="2">
    <source>
        <dbReference type="EMBL" id="BAH33589.1"/>
    </source>
</evidence>
<dbReference type="Proteomes" id="UP000002204">
    <property type="component" value="Chromosome"/>
</dbReference>
<reference evidence="3" key="1">
    <citation type="submission" date="2005-03" db="EMBL/GenBank/DDBJ databases">
        <title>Comparison of the complete genome sequences of Rhodococcus erythropolis PR4 and Rhodococcus opacus B4.</title>
        <authorList>
            <person name="Takarada H."/>
            <person name="Sekine M."/>
            <person name="Hosoyama A."/>
            <person name="Yamada R."/>
            <person name="Fujisawa T."/>
            <person name="Omata S."/>
            <person name="Shimizu A."/>
            <person name="Tsukatani N."/>
            <person name="Tanikawa S."/>
            <person name="Fujita N."/>
            <person name="Harayama S."/>
        </authorList>
    </citation>
    <scope>NUCLEOTIDE SEQUENCE [LARGE SCALE GENOMIC DNA]</scope>
    <source>
        <strain evidence="3">PR4 / NBRC 100887</strain>
    </source>
</reference>
<sequence>MATKKRTDATAPASPEQLRARLELRRSSAASKHVPAPRKGTRRKQRARAIAAGW</sequence>
<evidence type="ECO:0000256" key="1">
    <source>
        <dbReference type="SAM" id="MobiDB-lite"/>
    </source>
</evidence>
<dbReference type="eggNOG" id="ENOG5032M3S">
    <property type="taxonomic scope" value="Bacteria"/>
</dbReference>
<proteinExistence type="predicted"/>
<dbReference type="RefSeq" id="WP_020907607.1">
    <property type="nucleotide sequence ID" value="NC_012490.1"/>
</dbReference>
<gene>
    <name evidence="2" type="ordered locus">RER_28810</name>
</gene>
<reference evidence="2 3" key="2">
    <citation type="journal article" date="2006" name="Environ. Microbiol.">
        <title>Sequence analysis of three plasmids harboured in Rhodococcus erythropolis strain PR4.</title>
        <authorList>
            <person name="Sekine M."/>
            <person name="Tanikawa S."/>
            <person name="Omata S."/>
            <person name="Saito M."/>
            <person name="Fujisawa T."/>
            <person name="Tsukatani N."/>
            <person name="Tajima T."/>
            <person name="Sekigawa T."/>
            <person name="Kosugi H."/>
            <person name="Matsuo Y."/>
            <person name="Nishiko R."/>
            <person name="Imamura K."/>
            <person name="Ito M."/>
            <person name="Narita H."/>
            <person name="Tago S."/>
            <person name="Fujita N."/>
            <person name="Harayama S."/>
        </authorList>
    </citation>
    <scope>NUCLEOTIDE SEQUENCE [LARGE SCALE GENOMIC DNA]</scope>
    <source>
        <strain evidence="3">PR4 / NBRC 100887</strain>
    </source>
</reference>
<accession>C0ZZ04</accession>
<dbReference type="AlphaFoldDB" id="C0ZZ04"/>
<dbReference type="EMBL" id="AP008957">
    <property type="protein sequence ID" value="BAH33589.1"/>
    <property type="molecule type" value="Genomic_DNA"/>
</dbReference>